<dbReference type="EMBL" id="ML976616">
    <property type="protein sequence ID" value="KAF1846640.1"/>
    <property type="molecule type" value="Genomic_DNA"/>
</dbReference>
<organism evidence="2 3">
    <name type="scientific">Cucurbitaria berberidis CBS 394.84</name>
    <dbReference type="NCBI Taxonomy" id="1168544"/>
    <lineage>
        <taxon>Eukaryota</taxon>
        <taxon>Fungi</taxon>
        <taxon>Dikarya</taxon>
        <taxon>Ascomycota</taxon>
        <taxon>Pezizomycotina</taxon>
        <taxon>Dothideomycetes</taxon>
        <taxon>Pleosporomycetidae</taxon>
        <taxon>Pleosporales</taxon>
        <taxon>Pleosporineae</taxon>
        <taxon>Cucurbitariaceae</taxon>
        <taxon>Cucurbitaria</taxon>
    </lineage>
</organism>
<evidence type="ECO:0000313" key="2">
    <source>
        <dbReference type="EMBL" id="KAF1846640.1"/>
    </source>
</evidence>
<dbReference type="GeneID" id="63843913"/>
<evidence type="ECO:0000256" key="1">
    <source>
        <dbReference type="SAM" id="Phobius"/>
    </source>
</evidence>
<feature type="transmembrane region" description="Helical" evidence="1">
    <location>
        <begin position="6"/>
        <end position="29"/>
    </location>
</feature>
<accession>A0A9P4GK90</accession>
<sequence length="68" mass="7549">MLSVGWLLSMLIGLLLAISRLKIAIRLWLERSSACYRPATPRHYTPGLVSIDSQIKDNNGLGRPDKGD</sequence>
<keyword evidence="1" id="KW-0472">Membrane</keyword>
<proteinExistence type="predicted"/>
<evidence type="ECO:0000313" key="3">
    <source>
        <dbReference type="Proteomes" id="UP000800039"/>
    </source>
</evidence>
<keyword evidence="1" id="KW-1133">Transmembrane helix</keyword>
<dbReference type="AlphaFoldDB" id="A0A9P4GK90"/>
<protein>
    <submittedName>
        <fullName evidence="2">Uncharacterized protein</fullName>
    </submittedName>
</protein>
<keyword evidence="1" id="KW-0812">Transmembrane</keyword>
<dbReference type="Proteomes" id="UP000800039">
    <property type="component" value="Unassembled WGS sequence"/>
</dbReference>
<reference evidence="2" key="1">
    <citation type="submission" date="2020-01" db="EMBL/GenBank/DDBJ databases">
        <authorList>
            <consortium name="DOE Joint Genome Institute"/>
            <person name="Haridas S."/>
            <person name="Albert R."/>
            <person name="Binder M."/>
            <person name="Bloem J."/>
            <person name="Labutti K."/>
            <person name="Salamov A."/>
            <person name="Andreopoulos B."/>
            <person name="Baker S.E."/>
            <person name="Barry K."/>
            <person name="Bills G."/>
            <person name="Bluhm B.H."/>
            <person name="Cannon C."/>
            <person name="Castanera R."/>
            <person name="Culley D.E."/>
            <person name="Daum C."/>
            <person name="Ezra D."/>
            <person name="Gonzalez J.B."/>
            <person name="Henrissat B."/>
            <person name="Kuo A."/>
            <person name="Liang C."/>
            <person name="Lipzen A."/>
            <person name="Lutzoni F."/>
            <person name="Magnuson J."/>
            <person name="Mondo S."/>
            <person name="Nolan M."/>
            <person name="Ohm R."/>
            <person name="Pangilinan J."/>
            <person name="Park H.-J."/>
            <person name="Ramirez L."/>
            <person name="Alfaro M."/>
            <person name="Sun H."/>
            <person name="Tritt A."/>
            <person name="Yoshinaga Y."/>
            <person name="Zwiers L.-H."/>
            <person name="Turgeon B.G."/>
            <person name="Goodwin S.B."/>
            <person name="Spatafora J.W."/>
            <person name="Crous P.W."/>
            <person name="Grigoriev I.V."/>
        </authorList>
    </citation>
    <scope>NUCLEOTIDE SEQUENCE</scope>
    <source>
        <strain evidence="2">CBS 394.84</strain>
    </source>
</reference>
<keyword evidence="3" id="KW-1185">Reference proteome</keyword>
<name>A0A9P4GK90_9PLEO</name>
<gene>
    <name evidence="2" type="ORF">K460DRAFT_127392</name>
</gene>
<dbReference type="RefSeq" id="XP_040789203.1">
    <property type="nucleotide sequence ID" value="XM_040926661.1"/>
</dbReference>
<comment type="caution">
    <text evidence="2">The sequence shown here is derived from an EMBL/GenBank/DDBJ whole genome shotgun (WGS) entry which is preliminary data.</text>
</comment>